<evidence type="ECO:0000313" key="6">
    <source>
        <dbReference type="EMBL" id="ALG73907.1"/>
    </source>
</evidence>
<dbReference type="Proteomes" id="UP000069935">
    <property type="component" value="Chromosome 3"/>
</dbReference>
<name>A0AAC8W2P9_9PROT</name>
<dbReference type="GO" id="GO:0005524">
    <property type="term" value="F:ATP binding"/>
    <property type="evidence" value="ECO:0007669"/>
    <property type="project" value="UniProtKB-KW"/>
</dbReference>
<reference evidence="7" key="1">
    <citation type="submission" date="2015-12" db="EMBL/GenBank/DDBJ databases">
        <title>Complete Genome Sequence of Azospirillum thiophilum BV-S.</title>
        <authorList>
            <person name="Fomenkov A."/>
            <person name="Vincze T."/>
            <person name="Grabovich M."/>
            <person name="Dubinina G."/>
            <person name="Orlova M."/>
            <person name="Belousova E."/>
            <person name="Roberts R.J."/>
        </authorList>
    </citation>
    <scope>NUCLEOTIDE SEQUENCE [LARGE SCALE GENOMIC DNA]</scope>
    <source>
        <strain evidence="7">BV-S</strain>
    </source>
</reference>
<dbReference type="HAMAP" id="MF_01883">
    <property type="entry name" value="MdcB"/>
    <property type="match status" value="1"/>
</dbReference>
<evidence type="ECO:0000256" key="3">
    <source>
        <dbReference type="ARBA" id="ARBA00022741"/>
    </source>
</evidence>
<proteinExistence type="inferred from homology"/>
<organism evidence="6 7">
    <name type="scientific">Azospirillum thiophilum</name>
    <dbReference type="NCBI Taxonomy" id="528244"/>
    <lineage>
        <taxon>Bacteria</taxon>
        <taxon>Pseudomonadati</taxon>
        <taxon>Pseudomonadota</taxon>
        <taxon>Alphaproteobacteria</taxon>
        <taxon>Rhodospirillales</taxon>
        <taxon>Azospirillaceae</taxon>
        <taxon>Azospirillum</taxon>
    </lineage>
</organism>
<dbReference type="GO" id="GO:0051191">
    <property type="term" value="P:prosthetic group biosynthetic process"/>
    <property type="evidence" value="ECO:0007669"/>
    <property type="project" value="TreeGrafter"/>
</dbReference>
<evidence type="ECO:0000256" key="1">
    <source>
        <dbReference type="ARBA" id="ARBA00001210"/>
    </source>
</evidence>
<dbReference type="PANTHER" id="PTHR30201">
    <property type="entry name" value="TRIPHOSPHORIBOSYL-DEPHOSPHO-COA SYNTHASE"/>
    <property type="match status" value="1"/>
</dbReference>
<keyword evidence="3 5" id="KW-0547">Nucleotide-binding</keyword>
<comment type="similarity">
    <text evidence="5">Belongs to the CitG/MdcB family.</text>
</comment>
<evidence type="ECO:0000256" key="2">
    <source>
        <dbReference type="ARBA" id="ARBA00022679"/>
    </source>
</evidence>
<comment type="function">
    <text evidence="5">Involved in the formation of 2-(5''-phosphoribosyl)-3'-dephosphocoenzyme-A, the prosthetic group of the acyl-carrier protein of the malonate decarboxylase.</text>
</comment>
<evidence type="ECO:0000256" key="4">
    <source>
        <dbReference type="ARBA" id="ARBA00022840"/>
    </source>
</evidence>
<dbReference type="PANTHER" id="PTHR30201:SF2">
    <property type="entry name" value="2-(5''-TRIPHOSPHORIBOSYL)-3'-DEPHOSPHOCOENZYME-A SYNTHASE"/>
    <property type="match status" value="1"/>
</dbReference>
<gene>
    <name evidence="5" type="primary">mdcB</name>
    <name evidence="6" type="ORF">AL072_22830</name>
</gene>
<dbReference type="AlphaFoldDB" id="A0AAC8W2P9"/>
<sequence>MAGAIGRAAVRALYAELALHPKPGLVSPLDSGSHDDMDMGTFLRSLFALRGYFRAIAAAGAEGADFPTLRELGITAERRMLAATGGVNTHRGAVFGLGLLAAAAGWRMRRGRTLRGNGLGATAAALWGAGILAAAPQAPDSHGARAVTRYGARGARQEAADGFPTLFEVALPALDRALAAGADPERASVQALFSLMAVLEDTNLLHRGGPAGLAFIQAGARRFLDRGGVFHAEWRDEALALHRACVVRRLSPGGSADMLAAAQFVHGLRERAA</sequence>
<protein>
    <recommendedName>
        <fullName evidence="5">Probable 2-(5''-triphosphoribosyl)-3'-dephosphocoenzyme-A synthase</fullName>
        <shortName evidence="5">2-(5''-triphosphoribosyl)-3'-dephospho-CoA synthase</shortName>
        <ecNumber evidence="5">2.4.2.52</ecNumber>
    </recommendedName>
</protein>
<keyword evidence="7" id="KW-1185">Reference proteome</keyword>
<keyword evidence="4 5" id="KW-0067">ATP-binding</keyword>
<accession>A0AAC8W2P9</accession>
<keyword evidence="2 5" id="KW-0808">Transferase</keyword>
<evidence type="ECO:0000313" key="7">
    <source>
        <dbReference type="Proteomes" id="UP000069935"/>
    </source>
</evidence>
<dbReference type="EC" id="2.4.2.52" evidence="5"/>
<evidence type="ECO:0000256" key="5">
    <source>
        <dbReference type="HAMAP-Rule" id="MF_01883"/>
    </source>
</evidence>
<dbReference type="Gene3D" id="1.10.4200.10">
    <property type="entry name" value="Triphosphoribosyl-dephospho-CoA protein"/>
    <property type="match status" value="2"/>
</dbReference>
<dbReference type="KEGG" id="ati:AL072_22830"/>
<comment type="catalytic activity">
    <reaction evidence="1 5">
        <text>3'-dephospho-CoA + ATP = 2'-(5''-triphospho-alpha-D-ribosyl)-3'-dephospho-CoA + adenine</text>
        <dbReference type="Rhea" id="RHEA:15117"/>
        <dbReference type="ChEBI" id="CHEBI:16708"/>
        <dbReference type="ChEBI" id="CHEBI:30616"/>
        <dbReference type="ChEBI" id="CHEBI:57328"/>
        <dbReference type="ChEBI" id="CHEBI:61378"/>
        <dbReference type="EC" id="2.4.2.52"/>
    </reaction>
</comment>
<dbReference type="NCBIfam" id="TIGR03132">
    <property type="entry name" value="malonate_mdcB"/>
    <property type="match status" value="1"/>
</dbReference>
<reference evidence="6 7" key="2">
    <citation type="journal article" date="2016" name="Genome Announc.">
        <title>Complete Genome Sequence of a Strain of Azospirillum thiophilum Isolated from a Sulfide Spring.</title>
        <authorList>
            <person name="Fomenkov A."/>
            <person name="Vincze T."/>
            <person name="Grabovich M."/>
            <person name="Anton B.P."/>
            <person name="Dubinina G."/>
            <person name="Orlova M."/>
            <person name="Belousova E."/>
            <person name="Roberts R.J."/>
        </authorList>
    </citation>
    <scope>NUCLEOTIDE SEQUENCE [LARGE SCALE GENOMIC DNA]</scope>
    <source>
        <strain evidence="6 7">BV-S</strain>
    </source>
</reference>
<dbReference type="EMBL" id="CP012403">
    <property type="protein sequence ID" value="ALG73907.1"/>
    <property type="molecule type" value="Genomic_DNA"/>
</dbReference>
<dbReference type="GO" id="GO:0046917">
    <property type="term" value="F:triphosphoribosyl-dephospho-CoA synthase activity"/>
    <property type="evidence" value="ECO:0007669"/>
    <property type="project" value="UniProtKB-UniRule"/>
</dbReference>
<dbReference type="InterPro" id="IPR002736">
    <property type="entry name" value="CitG"/>
</dbReference>
<dbReference type="Pfam" id="PF01874">
    <property type="entry name" value="CitG"/>
    <property type="match status" value="1"/>
</dbReference>
<dbReference type="InterPro" id="IPR017555">
    <property type="entry name" value="TriPribosyl-deP-CoA_syn"/>
</dbReference>